<keyword evidence="4" id="KW-1185">Reference proteome</keyword>
<dbReference type="InterPro" id="IPR051916">
    <property type="entry name" value="GPI-anchor_lipid_remodeler"/>
</dbReference>
<dbReference type="AlphaFoldDB" id="D2V1U4"/>
<sequence>MIQQDPSSSEQNQQQQHHHNDENVPKTKQRKLSIREVEERHTFRIASFNVENLYGRYCFNKAQMAKISKQCLGRKGSLEFGVNDVQTNLTIADEDSKRITAEAIKQVNADVICLMEVESLQVLDSFNEKYLQSMNYAYSILIDGRDPRSIDVGVLSRYPIVNIRSNRHATYPGEKTRYIFSRDLLELDIEFPGNNNLTIYATHLTSMSKGREESKDRRLVQVDYICDRIEKSWKDKNYKGNFIVLGDMNDYNDSETSLGKLLKHDHMADIISQRLPSDEQWTHYYNRGNAYNQLDYMFISKHLLLRNPRAKPVIFRKGLPKRAHSFTGKRIKGVGQNEPKASDHCPVYVDLSFD</sequence>
<reference evidence="3 4" key="1">
    <citation type="journal article" date="2010" name="Cell">
        <title>The genome of Naegleria gruberi illuminates early eukaryotic versatility.</title>
        <authorList>
            <person name="Fritz-Laylin L.K."/>
            <person name="Prochnik S.E."/>
            <person name="Ginger M.L."/>
            <person name="Dacks J.B."/>
            <person name="Carpenter M.L."/>
            <person name="Field M.C."/>
            <person name="Kuo A."/>
            <person name="Paredez A."/>
            <person name="Chapman J."/>
            <person name="Pham J."/>
            <person name="Shu S."/>
            <person name="Neupane R."/>
            <person name="Cipriano M."/>
            <person name="Mancuso J."/>
            <person name="Tu H."/>
            <person name="Salamov A."/>
            <person name="Lindquist E."/>
            <person name="Shapiro H."/>
            <person name="Lucas S."/>
            <person name="Grigoriev I.V."/>
            <person name="Cande W.Z."/>
            <person name="Fulton C."/>
            <person name="Rokhsar D.S."/>
            <person name="Dawson S.C."/>
        </authorList>
    </citation>
    <scope>NUCLEOTIDE SEQUENCE [LARGE SCALE GENOMIC DNA]</scope>
    <source>
        <strain evidence="3 4">NEG-M</strain>
    </source>
</reference>
<dbReference type="RefSeq" id="XP_002681966.1">
    <property type="nucleotide sequence ID" value="XM_002681920.1"/>
</dbReference>
<dbReference type="VEuPathDB" id="AmoebaDB:NAEGRDRAFT_62698"/>
<name>D2V1U4_NAEGR</name>
<feature type="domain" description="Endonuclease/exonuclease/phosphatase" evidence="2">
    <location>
        <begin position="45"/>
        <end position="351"/>
    </location>
</feature>
<evidence type="ECO:0000256" key="1">
    <source>
        <dbReference type="SAM" id="MobiDB-lite"/>
    </source>
</evidence>
<organism evidence="4">
    <name type="scientific">Naegleria gruberi</name>
    <name type="common">Amoeba</name>
    <dbReference type="NCBI Taxonomy" id="5762"/>
    <lineage>
        <taxon>Eukaryota</taxon>
        <taxon>Discoba</taxon>
        <taxon>Heterolobosea</taxon>
        <taxon>Tetramitia</taxon>
        <taxon>Eutetramitia</taxon>
        <taxon>Vahlkampfiidae</taxon>
        <taxon>Naegleria</taxon>
    </lineage>
</organism>
<dbReference type="InterPro" id="IPR005135">
    <property type="entry name" value="Endo/exonuclease/phosphatase"/>
</dbReference>
<feature type="compositionally biased region" description="Low complexity" evidence="1">
    <location>
        <begin position="1"/>
        <end position="15"/>
    </location>
</feature>
<dbReference type="EMBL" id="GG738848">
    <property type="protein sequence ID" value="EFC49222.1"/>
    <property type="molecule type" value="Genomic_DNA"/>
</dbReference>
<gene>
    <name evidence="3" type="ORF">NAEGRDRAFT_62698</name>
</gene>
<dbReference type="InParanoid" id="D2V1U4"/>
<dbReference type="GO" id="GO:0006506">
    <property type="term" value="P:GPI anchor biosynthetic process"/>
    <property type="evidence" value="ECO:0007669"/>
    <property type="project" value="TreeGrafter"/>
</dbReference>
<dbReference type="SUPFAM" id="SSF56219">
    <property type="entry name" value="DNase I-like"/>
    <property type="match status" value="1"/>
</dbReference>
<evidence type="ECO:0000259" key="2">
    <source>
        <dbReference type="Pfam" id="PF19580"/>
    </source>
</evidence>
<dbReference type="KEGG" id="ngr:NAEGRDRAFT_62698"/>
<evidence type="ECO:0000313" key="3">
    <source>
        <dbReference type="EMBL" id="EFC49222.1"/>
    </source>
</evidence>
<proteinExistence type="predicted"/>
<dbReference type="OMA" id="FDNGGYP"/>
<evidence type="ECO:0000313" key="4">
    <source>
        <dbReference type="Proteomes" id="UP000006671"/>
    </source>
</evidence>
<dbReference type="OrthoDB" id="47488at2759"/>
<dbReference type="Pfam" id="PF19580">
    <property type="entry name" value="Exo_endo_phos_3"/>
    <property type="match status" value="1"/>
</dbReference>
<accession>D2V1U4</accession>
<protein>
    <submittedName>
        <fullName evidence="3">Predicted protein</fullName>
    </submittedName>
</protein>
<dbReference type="InterPro" id="IPR036691">
    <property type="entry name" value="Endo/exonu/phosph_ase_sf"/>
</dbReference>
<dbReference type="GeneID" id="8862541"/>
<dbReference type="PANTHER" id="PTHR14859">
    <property type="entry name" value="CALCOFLUOR WHITE HYPERSENSITIVE PROTEIN PRECURSOR"/>
    <property type="match status" value="1"/>
</dbReference>
<dbReference type="GO" id="GO:0016020">
    <property type="term" value="C:membrane"/>
    <property type="evidence" value="ECO:0007669"/>
    <property type="project" value="GOC"/>
</dbReference>
<dbReference type="Proteomes" id="UP000006671">
    <property type="component" value="Unassembled WGS sequence"/>
</dbReference>
<dbReference type="Gene3D" id="3.60.10.10">
    <property type="entry name" value="Endonuclease/exonuclease/phosphatase"/>
    <property type="match status" value="1"/>
</dbReference>
<dbReference type="PANTHER" id="PTHR14859:SF1">
    <property type="entry name" value="PGAP2-INTERACTING PROTEIN"/>
    <property type="match status" value="1"/>
</dbReference>
<feature type="region of interest" description="Disordered" evidence="1">
    <location>
        <begin position="1"/>
        <end position="32"/>
    </location>
</feature>
<dbReference type="GO" id="GO:0003824">
    <property type="term" value="F:catalytic activity"/>
    <property type="evidence" value="ECO:0007669"/>
    <property type="project" value="InterPro"/>
</dbReference>